<keyword evidence="3 7" id="KW-0547">Nucleotide-binding</keyword>
<keyword evidence="4 7" id="KW-0067">ATP-binding</keyword>
<feature type="compositionally biased region" description="Polar residues" evidence="8">
    <location>
        <begin position="66"/>
        <end position="76"/>
    </location>
</feature>
<dbReference type="InterPro" id="IPR017879">
    <property type="entry name" value="PotA_ATP-bd"/>
</dbReference>
<dbReference type="InterPro" id="IPR050093">
    <property type="entry name" value="ABC_SmlMolc_Importer"/>
</dbReference>
<dbReference type="InterPro" id="IPR003439">
    <property type="entry name" value="ABC_transporter-like_ATP-bd"/>
</dbReference>
<evidence type="ECO:0000256" key="5">
    <source>
        <dbReference type="ARBA" id="ARBA00022967"/>
    </source>
</evidence>
<evidence type="ECO:0000256" key="7">
    <source>
        <dbReference type="RuleBase" id="RU364083"/>
    </source>
</evidence>
<evidence type="ECO:0000259" key="9">
    <source>
        <dbReference type="PROSITE" id="PS50893"/>
    </source>
</evidence>
<reference evidence="10" key="1">
    <citation type="submission" date="2014-05" db="EMBL/GenBank/DDBJ databases">
        <title>Genome sequence of Mycobacterium aromaticivorans strain JS19b1T (= DSM 45407T).</title>
        <authorList>
            <person name="Kwak Y."/>
            <person name="Park G.-S."/>
            <person name="Li Q.X."/>
            <person name="Lee S.-E."/>
            <person name="Shin J.-H."/>
        </authorList>
    </citation>
    <scope>NUCLEOTIDE SEQUENCE [LARGE SCALE GENOMIC DNA]</scope>
    <source>
        <strain evidence="10">JS19b1</strain>
    </source>
</reference>
<accession>A0A064CUF5</accession>
<dbReference type="GO" id="GO:0016887">
    <property type="term" value="F:ATP hydrolysis activity"/>
    <property type="evidence" value="ECO:0007669"/>
    <property type="project" value="InterPro"/>
</dbReference>
<dbReference type="RefSeq" id="WP_337588786.1">
    <property type="nucleotide sequence ID" value="NZ_JALN02000001.1"/>
</dbReference>
<dbReference type="FunFam" id="3.40.50.300:FF:000133">
    <property type="entry name" value="Spermidine/putrescine import ATP-binding protein PotA"/>
    <property type="match status" value="1"/>
</dbReference>
<dbReference type="Pfam" id="PF00005">
    <property type="entry name" value="ABC_tran"/>
    <property type="match status" value="1"/>
</dbReference>
<gene>
    <name evidence="7" type="primary">potA</name>
    <name evidence="10" type="ORF">Y900_026800</name>
</gene>
<evidence type="ECO:0000256" key="3">
    <source>
        <dbReference type="ARBA" id="ARBA00022741"/>
    </source>
</evidence>
<dbReference type="SUPFAM" id="SSF52540">
    <property type="entry name" value="P-loop containing nucleoside triphosphate hydrolases"/>
    <property type="match status" value="1"/>
</dbReference>
<dbReference type="STRING" id="1440774.Y900_026800"/>
<comment type="subunit">
    <text evidence="7">The complex is composed of two ATP-binding proteins (PotA), two transmembrane proteins (PotB and PotC) and a solute-binding protein (PotD).</text>
</comment>
<proteinExistence type="inferred from homology"/>
<evidence type="ECO:0000256" key="6">
    <source>
        <dbReference type="ARBA" id="ARBA00023136"/>
    </source>
</evidence>
<dbReference type="Gene3D" id="2.40.50.100">
    <property type="match status" value="1"/>
</dbReference>
<dbReference type="InterPro" id="IPR008995">
    <property type="entry name" value="Mo/tungstate-bd_C_term_dom"/>
</dbReference>
<dbReference type="SUPFAM" id="SSF50331">
    <property type="entry name" value="MOP-like"/>
    <property type="match status" value="1"/>
</dbReference>
<dbReference type="PANTHER" id="PTHR42781:SF4">
    <property type="entry name" value="SPERMIDINE_PUTRESCINE IMPORT ATP-BINDING PROTEIN POTA"/>
    <property type="match status" value="1"/>
</dbReference>
<dbReference type="NCBIfam" id="TIGR01187">
    <property type="entry name" value="potA"/>
    <property type="match status" value="1"/>
</dbReference>
<sequence>MTLSHLGRAESRAPTRVATSESIEEFIFRCGIGCEEHVNPQSFRGGVDGSCLAGPRDEGGRALTDTGATATQQTPGHTGPRRASGAPVIEIDHVVKRFEDYVAVADADFSIGAGEFFSMLGPSGCGKTTTLRMIAGFEQPTEGAIRLEGVDVSRVPPHKRNVNTVFQHYALFPHMTVWDNVAYGPRSQKKDKNTVKKSVDEMLEVVRLADFAQRKPAQLSGGQQQRVALARALVNYPSALLLDEPLGALDLKLRHVMQFELKRIQRELGITFVYVTHDQEEALTMSDRIAVMNQGNVEQIGTPTDIYDRPATVFVAGFIGQANLWHGTQTGRTNRDFVEVEVLGTKLKARPGDTTIEPGGQATLMVRPERVRVSMDQPTGDIATVGAKVVDLTFQGPVLRLSMAVADGSPVIAHVGPEQNLPMLRPGDDVFVAWAPDASLVLPAADIPTTEDLEDMLDDS</sequence>
<dbReference type="PANTHER" id="PTHR42781">
    <property type="entry name" value="SPERMIDINE/PUTRESCINE IMPORT ATP-BINDING PROTEIN POTA"/>
    <property type="match status" value="1"/>
</dbReference>
<dbReference type="PROSITE" id="PS00211">
    <property type="entry name" value="ABC_TRANSPORTER_1"/>
    <property type="match status" value="1"/>
</dbReference>
<dbReference type="InterPro" id="IPR003593">
    <property type="entry name" value="AAA+_ATPase"/>
</dbReference>
<dbReference type="Proteomes" id="UP000022835">
    <property type="component" value="Unassembled WGS sequence"/>
</dbReference>
<protein>
    <recommendedName>
        <fullName evidence="7">Spermidine/putrescine import ATP-binding protein PotA</fullName>
        <ecNumber evidence="7">7.6.2.11</ecNumber>
    </recommendedName>
</protein>
<comment type="function">
    <text evidence="7">Part of the ABC transporter complex PotABCD involved in spermidine/putrescine import. Responsible for energy coupling to the transport system.</text>
</comment>
<dbReference type="EMBL" id="JALN02000001">
    <property type="protein sequence ID" value="KDF02448.1"/>
    <property type="molecule type" value="Genomic_DNA"/>
</dbReference>
<dbReference type="AlphaFoldDB" id="A0A064CUF5"/>
<keyword evidence="1 7" id="KW-0813">Transport</keyword>
<comment type="similarity">
    <text evidence="7">Belongs to the ABC transporter superfamily. Spermidine/putrescine importer (TC 3.A.1.11.1) family.</text>
</comment>
<dbReference type="GO" id="GO:0043190">
    <property type="term" value="C:ATP-binding cassette (ABC) transporter complex"/>
    <property type="evidence" value="ECO:0007669"/>
    <property type="project" value="InterPro"/>
</dbReference>
<comment type="catalytic activity">
    <reaction evidence="7">
        <text>ATP + H2O + polyamine-[polyamine-binding protein]Side 1 = ADP + phosphate + polyamineSide 2 + [polyamine-binding protein]Side 1.</text>
        <dbReference type="EC" id="7.6.2.11"/>
    </reaction>
</comment>
<dbReference type="CDD" id="cd03300">
    <property type="entry name" value="ABC_PotA_N"/>
    <property type="match status" value="1"/>
</dbReference>
<dbReference type="PROSITE" id="PS50893">
    <property type="entry name" value="ABC_TRANSPORTER_2"/>
    <property type="match status" value="1"/>
</dbReference>
<keyword evidence="5 7" id="KW-1278">Translocase</keyword>
<dbReference type="EC" id="7.6.2.11" evidence="7"/>
<dbReference type="GO" id="GO:0015594">
    <property type="term" value="F:ABC-type putrescine transporter activity"/>
    <property type="evidence" value="ECO:0007669"/>
    <property type="project" value="InterPro"/>
</dbReference>
<comment type="caution">
    <text evidence="10">The sequence shown here is derived from an EMBL/GenBank/DDBJ whole genome shotgun (WGS) entry which is preliminary data.</text>
</comment>
<evidence type="ECO:0000313" key="10">
    <source>
        <dbReference type="EMBL" id="KDF02448.1"/>
    </source>
</evidence>
<dbReference type="SMART" id="SM00382">
    <property type="entry name" value="AAA"/>
    <property type="match status" value="1"/>
</dbReference>
<evidence type="ECO:0000256" key="8">
    <source>
        <dbReference type="SAM" id="MobiDB-lite"/>
    </source>
</evidence>
<evidence type="ECO:0000256" key="1">
    <source>
        <dbReference type="ARBA" id="ARBA00022448"/>
    </source>
</evidence>
<dbReference type="InterPro" id="IPR013611">
    <property type="entry name" value="Transp-assoc_OB_typ2"/>
</dbReference>
<dbReference type="InterPro" id="IPR027417">
    <property type="entry name" value="P-loop_NTPase"/>
</dbReference>
<dbReference type="InterPro" id="IPR017871">
    <property type="entry name" value="ABC_transporter-like_CS"/>
</dbReference>
<name>A0A064CUF5_9MYCO</name>
<dbReference type="Pfam" id="PF08402">
    <property type="entry name" value="TOBE_2"/>
    <property type="match status" value="1"/>
</dbReference>
<evidence type="ECO:0000313" key="11">
    <source>
        <dbReference type="Proteomes" id="UP000022835"/>
    </source>
</evidence>
<keyword evidence="6 7" id="KW-0472">Membrane</keyword>
<keyword evidence="11" id="KW-1185">Reference proteome</keyword>
<keyword evidence="2 7" id="KW-1003">Cell membrane</keyword>
<evidence type="ECO:0000256" key="2">
    <source>
        <dbReference type="ARBA" id="ARBA00022475"/>
    </source>
</evidence>
<dbReference type="Gene3D" id="3.40.50.300">
    <property type="entry name" value="P-loop containing nucleotide triphosphate hydrolases"/>
    <property type="match status" value="1"/>
</dbReference>
<organism evidence="10 11">
    <name type="scientific">Mycolicibacterium aromaticivorans JS19b1 = JCM 16368</name>
    <dbReference type="NCBI Taxonomy" id="1440774"/>
    <lineage>
        <taxon>Bacteria</taxon>
        <taxon>Bacillati</taxon>
        <taxon>Actinomycetota</taxon>
        <taxon>Actinomycetes</taxon>
        <taxon>Mycobacteriales</taxon>
        <taxon>Mycobacteriaceae</taxon>
        <taxon>Mycolicibacterium</taxon>
    </lineage>
</organism>
<dbReference type="GO" id="GO:0005524">
    <property type="term" value="F:ATP binding"/>
    <property type="evidence" value="ECO:0007669"/>
    <property type="project" value="UniProtKB-KW"/>
</dbReference>
<evidence type="ECO:0000256" key="4">
    <source>
        <dbReference type="ARBA" id="ARBA00022840"/>
    </source>
</evidence>
<feature type="domain" description="ABC transporter" evidence="9">
    <location>
        <begin position="89"/>
        <end position="319"/>
    </location>
</feature>
<dbReference type="eggNOG" id="COG3842">
    <property type="taxonomic scope" value="Bacteria"/>
</dbReference>
<dbReference type="InterPro" id="IPR005893">
    <property type="entry name" value="PotA-like"/>
</dbReference>
<feature type="region of interest" description="Disordered" evidence="8">
    <location>
        <begin position="54"/>
        <end position="85"/>
    </location>
</feature>